<sequence>MAGLALSRELGINPKTVAKWRKRATVGDLKTNLDFGEWPSVFGPSRDNASQCTAGQCMPR</sequence>
<accession>A3K9M3</accession>
<gene>
    <name evidence="1" type="ORF">SSE37_05912</name>
</gene>
<protein>
    <recommendedName>
        <fullName evidence="3">Transposase</fullName>
    </recommendedName>
</protein>
<reference evidence="1 2" key="1">
    <citation type="submission" date="2006-06" db="EMBL/GenBank/DDBJ databases">
        <authorList>
            <person name="Moran M.A."/>
            <person name="Ferriera S."/>
            <person name="Johnson J."/>
            <person name="Kravitz S."/>
            <person name="Beeson K."/>
            <person name="Sutton G."/>
            <person name="Rogers Y.-H."/>
            <person name="Friedman R."/>
            <person name="Frazier M."/>
            <person name="Venter J.C."/>
        </authorList>
    </citation>
    <scope>NUCLEOTIDE SEQUENCE [LARGE SCALE GENOMIC DNA]</scope>
    <source>
        <strain evidence="1 2">E-37</strain>
    </source>
</reference>
<evidence type="ECO:0008006" key="3">
    <source>
        <dbReference type="Google" id="ProtNLM"/>
    </source>
</evidence>
<dbReference type="EMBL" id="AAYA01000018">
    <property type="protein sequence ID" value="EBA06167.1"/>
    <property type="molecule type" value="Genomic_DNA"/>
</dbReference>
<evidence type="ECO:0000313" key="1">
    <source>
        <dbReference type="EMBL" id="EBA06167.1"/>
    </source>
</evidence>
<dbReference type="AlphaFoldDB" id="A3K9M3"/>
<comment type="caution">
    <text evidence="1">The sequence shown here is derived from an EMBL/GenBank/DDBJ whole genome shotgun (WGS) entry which is preliminary data.</text>
</comment>
<evidence type="ECO:0000313" key="2">
    <source>
        <dbReference type="Proteomes" id="UP000005713"/>
    </source>
</evidence>
<proteinExistence type="predicted"/>
<name>A3K9M3_SAGS3</name>
<dbReference type="Proteomes" id="UP000005713">
    <property type="component" value="Unassembled WGS sequence"/>
</dbReference>
<organism evidence="1 2">
    <name type="scientific">Sagittula stellata (strain ATCC 700073 / DSM 11524 / E-37)</name>
    <dbReference type="NCBI Taxonomy" id="388399"/>
    <lineage>
        <taxon>Bacteria</taxon>
        <taxon>Pseudomonadati</taxon>
        <taxon>Pseudomonadota</taxon>
        <taxon>Alphaproteobacteria</taxon>
        <taxon>Rhodobacterales</taxon>
        <taxon>Roseobacteraceae</taxon>
        <taxon>Sagittula</taxon>
    </lineage>
</organism>
<keyword evidence="2" id="KW-1185">Reference proteome</keyword>